<dbReference type="Proteomes" id="UP000266196">
    <property type="component" value="Unassembled WGS sequence"/>
</dbReference>
<organism evidence="1 2">
    <name type="scientific">Aphanomyces astaci</name>
    <name type="common">Crayfish plague agent</name>
    <dbReference type="NCBI Taxonomy" id="112090"/>
    <lineage>
        <taxon>Eukaryota</taxon>
        <taxon>Sar</taxon>
        <taxon>Stramenopiles</taxon>
        <taxon>Oomycota</taxon>
        <taxon>Saprolegniomycetes</taxon>
        <taxon>Saprolegniales</taxon>
        <taxon>Verrucalvaceae</taxon>
        <taxon>Aphanomyces</taxon>
    </lineage>
</organism>
<dbReference type="AlphaFoldDB" id="A0A397EIB7"/>
<name>A0A397EIB7_APHAT</name>
<proteinExistence type="predicted"/>
<comment type="caution">
    <text evidence="1">The sequence shown here is derived from an EMBL/GenBank/DDBJ whole genome shotgun (WGS) entry which is preliminary data.</text>
</comment>
<reference evidence="1 2" key="1">
    <citation type="submission" date="2018-08" db="EMBL/GenBank/DDBJ databases">
        <title>Aphanomyces genome sequencing and annotation.</title>
        <authorList>
            <person name="Minardi D."/>
            <person name="Oidtmann B."/>
            <person name="Van Der Giezen M."/>
            <person name="Studholme D.J."/>
        </authorList>
    </citation>
    <scope>NUCLEOTIDE SEQUENCE [LARGE SCALE GENOMIC DNA]</scope>
    <source>
        <strain evidence="1 2">197901</strain>
    </source>
</reference>
<dbReference type="EMBL" id="QUTE01017629">
    <property type="protein sequence ID" value="RHY92337.1"/>
    <property type="molecule type" value="Genomic_DNA"/>
</dbReference>
<accession>A0A397EIB7</accession>
<protein>
    <submittedName>
        <fullName evidence="1">Uncharacterized protein</fullName>
    </submittedName>
</protein>
<evidence type="ECO:0000313" key="1">
    <source>
        <dbReference type="EMBL" id="RHY92337.1"/>
    </source>
</evidence>
<sequence>MSVGNQRQLESSDLWPLQQENQCDFVNRQFEPKYHATKSIVKASLSVFGQRALFIGFLQLVAMVASLYGPIVLQQVVSSVDTTNWIWSAEPLTPEWHFSYTCVPSLPLYQGGEVLDEPSVTGFFAGLTTHYCSIADTTKINQHSYAYQLLGLDNV</sequence>
<gene>
    <name evidence="1" type="ORF">DYB31_016483</name>
</gene>
<evidence type="ECO:0000313" key="2">
    <source>
        <dbReference type="Proteomes" id="UP000266196"/>
    </source>
</evidence>